<keyword evidence="2" id="KW-1185">Reference proteome</keyword>
<dbReference type="RefSeq" id="WP_187013381.1">
    <property type="nucleotide sequence ID" value="NZ_JACOQI010000001.1"/>
</dbReference>
<organism evidence="1 2">
    <name type="scientific">Dysosmobacter segnis</name>
    <dbReference type="NCBI Taxonomy" id="2763042"/>
    <lineage>
        <taxon>Bacteria</taxon>
        <taxon>Bacillati</taxon>
        <taxon>Bacillota</taxon>
        <taxon>Clostridia</taxon>
        <taxon>Eubacteriales</taxon>
        <taxon>Oscillospiraceae</taxon>
        <taxon>Dysosmobacter</taxon>
    </lineage>
</organism>
<evidence type="ECO:0000313" key="2">
    <source>
        <dbReference type="Proteomes" id="UP000620327"/>
    </source>
</evidence>
<comment type="caution">
    <text evidence="1">The sequence shown here is derived from an EMBL/GenBank/DDBJ whole genome shotgun (WGS) entry which is preliminary data.</text>
</comment>
<protein>
    <submittedName>
        <fullName evidence="1">Uncharacterized protein</fullName>
    </submittedName>
</protein>
<sequence length="111" mass="13134">MLKLEIKFNDAQMRAEHKYAPESIYAALDKSFTKYGFRRETLSDGTICYYGNGMPRDYGTFGRLITTLKDKEWFMAYLVKWLWYNSDDGENETDFIVEDVLYHYAHRESAA</sequence>
<name>A0A923MFB4_9FIRM</name>
<dbReference type="Proteomes" id="UP000620327">
    <property type="component" value="Unassembled WGS sequence"/>
</dbReference>
<dbReference type="EMBL" id="JACOQI010000001">
    <property type="protein sequence ID" value="MBC5768985.1"/>
    <property type="molecule type" value="Genomic_DNA"/>
</dbReference>
<reference evidence="1" key="1">
    <citation type="submission" date="2020-08" db="EMBL/GenBank/DDBJ databases">
        <title>Genome public.</title>
        <authorList>
            <person name="Liu C."/>
            <person name="Sun Q."/>
        </authorList>
    </citation>
    <scope>NUCLEOTIDE SEQUENCE</scope>
    <source>
        <strain evidence="1">BX15</strain>
    </source>
</reference>
<accession>A0A923MFB4</accession>
<proteinExistence type="predicted"/>
<gene>
    <name evidence="1" type="ORF">H8Z83_01290</name>
</gene>
<dbReference type="AlphaFoldDB" id="A0A923MFB4"/>
<evidence type="ECO:0000313" key="1">
    <source>
        <dbReference type="EMBL" id="MBC5768985.1"/>
    </source>
</evidence>